<keyword evidence="2 11" id="KW-0677">Repeat</keyword>
<keyword evidence="3 11" id="KW-0547">Nucleotide-binding</keyword>
<keyword evidence="8 11" id="KW-0234">DNA repair</keyword>
<evidence type="ECO:0000256" key="8">
    <source>
        <dbReference type="ARBA" id="ARBA00023204"/>
    </source>
</evidence>
<dbReference type="HAMAP" id="MF_00848">
    <property type="entry name" value="Uup"/>
    <property type="match status" value="1"/>
</dbReference>
<reference evidence="14 15" key="1">
    <citation type="submission" date="2018-06" db="EMBL/GenBank/DDBJ databases">
        <title>Genomic Encyclopedia of Type Strains, Phase IV (KMG-IV): sequencing the most valuable type-strain genomes for metagenomic binning, comparative biology and taxonomic classification.</title>
        <authorList>
            <person name="Goeker M."/>
        </authorList>
    </citation>
    <scope>NUCLEOTIDE SEQUENCE [LARGE SCALE GENOMIC DNA]</scope>
    <source>
        <strain evidence="14 15">DSM 24032</strain>
    </source>
</reference>
<dbReference type="CDD" id="cd03221">
    <property type="entry name" value="ABCF_EF-3"/>
    <property type="match status" value="2"/>
</dbReference>
<dbReference type="Pfam" id="PF00005">
    <property type="entry name" value="ABC_tran"/>
    <property type="match status" value="2"/>
</dbReference>
<evidence type="ECO:0000256" key="4">
    <source>
        <dbReference type="ARBA" id="ARBA00022763"/>
    </source>
</evidence>
<keyword evidence="6 11" id="KW-0067">ATP-binding</keyword>
<keyword evidence="1 11" id="KW-0963">Cytoplasm</keyword>
<dbReference type="GO" id="GO:0005524">
    <property type="term" value="F:ATP binding"/>
    <property type="evidence" value="ECO:0007669"/>
    <property type="project" value="UniProtKB-UniRule"/>
</dbReference>
<evidence type="ECO:0000256" key="2">
    <source>
        <dbReference type="ARBA" id="ARBA00022737"/>
    </source>
</evidence>
<gene>
    <name evidence="11" type="primary">uup</name>
    <name evidence="14" type="ORF">DFR28_105207</name>
</gene>
<comment type="subcellular location">
    <subcellularLocation>
        <location evidence="11">Cytoplasm</location>
    </subcellularLocation>
    <text evidence="11">Associates with ribosomes.</text>
</comment>
<evidence type="ECO:0000256" key="7">
    <source>
        <dbReference type="ARBA" id="ARBA00023125"/>
    </source>
</evidence>
<protein>
    <recommendedName>
        <fullName evidence="11">ATP-binding protein Uup</fullName>
        <ecNumber evidence="11">3.6.1.-</ecNumber>
    </recommendedName>
</protein>
<feature type="domain" description="ABC transporter" evidence="13">
    <location>
        <begin position="308"/>
        <end position="526"/>
    </location>
</feature>
<evidence type="ECO:0000313" key="15">
    <source>
        <dbReference type="Proteomes" id="UP000253083"/>
    </source>
</evidence>
<dbReference type="Gene3D" id="3.40.50.300">
    <property type="entry name" value="P-loop containing nucleotide triphosphate hydrolases"/>
    <property type="match status" value="2"/>
</dbReference>
<dbReference type="Proteomes" id="UP000253083">
    <property type="component" value="Unassembled WGS sequence"/>
</dbReference>
<keyword evidence="15" id="KW-1185">Reference proteome</keyword>
<keyword evidence="5 11" id="KW-0378">Hydrolase</keyword>
<comment type="function">
    <text evidence="11">Probably plays a role in ribosome assembly or function. May be involved in resolution of branched DNA intermediates that result from template switching in postreplication gaps. Binds DNA and has ATPase activity.</text>
</comment>
<dbReference type="InterPro" id="IPR037118">
    <property type="entry name" value="Val-tRNA_synth_C_sf"/>
</dbReference>
<dbReference type="InterPro" id="IPR017871">
    <property type="entry name" value="ABC_transporter-like_CS"/>
</dbReference>
<evidence type="ECO:0000256" key="3">
    <source>
        <dbReference type="ARBA" id="ARBA00022741"/>
    </source>
</evidence>
<proteinExistence type="inferred from homology"/>
<evidence type="ECO:0000256" key="5">
    <source>
        <dbReference type="ARBA" id="ARBA00022801"/>
    </source>
</evidence>
<feature type="region of interest" description="Disordered" evidence="12">
    <location>
        <begin position="518"/>
        <end position="539"/>
    </location>
</feature>
<evidence type="ECO:0000313" key="14">
    <source>
        <dbReference type="EMBL" id="RBP48868.1"/>
    </source>
</evidence>
<dbReference type="InterPro" id="IPR051309">
    <property type="entry name" value="ABCF_ATPase"/>
</dbReference>
<accession>A0A395JJC3</accession>
<feature type="domain" description="ABC transporter" evidence="13">
    <location>
        <begin position="4"/>
        <end position="241"/>
    </location>
</feature>
<dbReference type="Gene3D" id="1.10.287.380">
    <property type="entry name" value="Valyl-tRNA synthetase, C-terminal domain"/>
    <property type="match status" value="1"/>
</dbReference>
<comment type="catalytic activity">
    <reaction evidence="9 11">
        <text>ATP + H2O = ADP + phosphate + H(+)</text>
        <dbReference type="Rhea" id="RHEA:13065"/>
        <dbReference type="ChEBI" id="CHEBI:15377"/>
        <dbReference type="ChEBI" id="CHEBI:15378"/>
        <dbReference type="ChEBI" id="CHEBI:30616"/>
        <dbReference type="ChEBI" id="CHEBI:43474"/>
        <dbReference type="ChEBI" id="CHEBI:456216"/>
    </reaction>
</comment>
<dbReference type="PANTHER" id="PTHR42855:SF1">
    <property type="entry name" value="ABC TRANSPORTER DOMAIN-CONTAINING PROTEIN"/>
    <property type="match status" value="1"/>
</dbReference>
<evidence type="ECO:0000256" key="6">
    <source>
        <dbReference type="ARBA" id="ARBA00022840"/>
    </source>
</evidence>
<dbReference type="InterPro" id="IPR032524">
    <property type="entry name" value="ABC_tran_C"/>
</dbReference>
<dbReference type="GO" id="GO:0005737">
    <property type="term" value="C:cytoplasm"/>
    <property type="evidence" value="ECO:0007669"/>
    <property type="project" value="UniProtKB-SubCell"/>
</dbReference>
<feature type="compositionally biased region" description="Basic and acidic residues" evidence="12">
    <location>
        <begin position="518"/>
        <end position="533"/>
    </location>
</feature>
<dbReference type="SMART" id="SM00382">
    <property type="entry name" value="AAA"/>
    <property type="match status" value="2"/>
</dbReference>
<keyword evidence="4 11" id="KW-0227">DNA damage</keyword>
<feature type="coiled-coil region" evidence="11">
    <location>
        <begin position="587"/>
        <end position="614"/>
    </location>
</feature>
<evidence type="ECO:0000259" key="13">
    <source>
        <dbReference type="PROSITE" id="PS50893"/>
    </source>
</evidence>
<dbReference type="FunFam" id="3.40.50.300:FF:000309">
    <property type="entry name" value="ABC transporter ATP-binding protein"/>
    <property type="match status" value="1"/>
</dbReference>
<comment type="caution">
    <text evidence="14">The sequence shown here is derived from an EMBL/GenBank/DDBJ whole genome shotgun (WGS) entry which is preliminary data.</text>
</comment>
<evidence type="ECO:0000256" key="10">
    <source>
        <dbReference type="ARBA" id="ARBA00061478"/>
    </source>
</evidence>
<feature type="binding site" evidence="11">
    <location>
        <begin position="36"/>
        <end position="43"/>
    </location>
    <ligand>
        <name>ATP</name>
        <dbReference type="ChEBI" id="CHEBI:30616"/>
        <label>1</label>
    </ligand>
</feature>
<dbReference type="EC" id="3.6.1.-" evidence="11"/>
<dbReference type="InterPro" id="IPR027417">
    <property type="entry name" value="P-loop_NTPase"/>
</dbReference>
<dbReference type="RefSeq" id="WP_113955460.1">
    <property type="nucleotide sequence ID" value="NZ_QNRT01000005.1"/>
</dbReference>
<dbReference type="InParanoid" id="A0A395JJC3"/>
<evidence type="ECO:0000256" key="1">
    <source>
        <dbReference type="ARBA" id="ARBA00022490"/>
    </source>
</evidence>
<dbReference type="PANTHER" id="PTHR42855">
    <property type="entry name" value="ABC TRANSPORTER ATP-BINDING SUBUNIT"/>
    <property type="match status" value="1"/>
</dbReference>
<dbReference type="AlphaFoldDB" id="A0A395JJC3"/>
<dbReference type="FunFam" id="3.40.50.300:FF:000011">
    <property type="entry name" value="Putative ABC transporter ATP-binding component"/>
    <property type="match status" value="1"/>
</dbReference>
<feature type="binding site" evidence="11">
    <location>
        <begin position="340"/>
        <end position="347"/>
    </location>
    <ligand>
        <name>ATP</name>
        <dbReference type="ChEBI" id="CHEBI:30616"/>
        <label>2</label>
    </ligand>
</feature>
<evidence type="ECO:0000256" key="9">
    <source>
        <dbReference type="ARBA" id="ARBA00049360"/>
    </source>
</evidence>
<dbReference type="GO" id="GO:0016887">
    <property type="term" value="F:ATP hydrolysis activity"/>
    <property type="evidence" value="ECO:0007669"/>
    <property type="project" value="UniProtKB-UniRule"/>
</dbReference>
<dbReference type="Pfam" id="PF12848">
    <property type="entry name" value="ABC_tran_Xtn"/>
    <property type="match status" value="1"/>
</dbReference>
<dbReference type="FunCoup" id="A0A395JJC3">
    <property type="interactions" value="303"/>
</dbReference>
<dbReference type="OrthoDB" id="9762051at2"/>
<dbReference type="PROSITE" id="PS50893">
    <property type="entry name" value="ABC_TRANSPORTER_2"/>
    <property type="match status" value="2"/>
</dbReference>
<dbReference type="SUPFAM" id="SSF52540">
    <property type="entry name" value="P-loop containing nucleoside triphosphate hydrolases"/>
    <property type="match status" value="2"/>
</dbReference>
<dbReference type="GO" id="GO:0006281">
    <property type="term" value="P:DNA repair"/>
    <property type="evidence" value="ECO:0007669"/>
    <property type="project" value="UniProtKB-KW"/>
</dbReference>
<dbReference type="GO" id="GO:0043022">
    <property type="term" value="F:ribosome binding"/>
    <property type="evidence" value="ECO:0007669"/>
    <property type="project" value="UniProtKB-UniRule"/>
</dbReference>
<dbReference type="InterPro" id="IPR003439">
    <property type="entry name" value="ABC_transporter-like_ATP-bd"/>
</dbReference>
<name>A0A395JJC3_9GAMM</name>
<comment type="similarity">
    <text evidence="10 11">Belongs to the ABC transporter superfamily. ABCF family. Uup subfamily.</text>
</comment>
<dbReference type="Pfam" id="PF16326">
    <property type="entry name" value="ABC_tran_CTD"/>
    <property type="match status" value="1"/>
</dbReference>
<dbReference type="InterPro" id="IPR032781">
    <property type="entry name" value="ABC_tran_Xtn"/>
</dbReference>
<sequence length="614" mass="69124">MSLISLKQVSISFGADAILDQADLVIEPNERIGLIGRNGAGKSTLLKLIDGEILPDEGELMIQQGTRTGRLIQEVPNDLDYDIRSVIALGNTESGQTLAKFYLDGEEDLDVQQALTELDGWSLDRRVQTLCSKFDLTPEMSFSDLSGGMKRRVLMARALVDEPDIVLLDEPTNHLDIDTIIWLENLLLGLNVTLIIVSHDRSFIDSLCTRIIELDRGIITSYPGSFTSYLTTKAKALEDEEKHHAKFDKRLAQEEVWIRQGIQARRTRNEGRVRALKKMREERRQRRERQGTASINLNQGGKSGKIVIEAEHLSAKFDDKVIMHDFSCRILRGDKVGIIGPNGCGKSTLIKMLTGENPPQSGKIKIGTNLEIAYLDQHRSAIRDDLSVQDNVSGNTEIEINGQRKHIMGYLQDFLFSPARARAPAAKLSGGERNRLMLAKLFTQPFNFLVLDEPTNDLDYETLELLEQLLMDYSGTLLLVSHDRTFLDNVVTSTIAFEGDGKVFEYIGGYDDWLRQKRSDAKEQQTKSDKKEPSAPTPIVKPKKLSYKLQRELDQLPAVISGLEEKIEKLTLSMAAPEFYQQDAQTIAKVGGELKEMQDQLEQAYSRWEELEDS</sequence>
<organism evidence="14 15">
    <name type="scientific">Arenicella xantha</name>
    <dbReference type="NCBI Taxonomy" id="644221"/>
    <lineage>
        <taxon>Bacteria</taxon>
        <taxon>Pseudomonadati</taxon>
        <taxon>Pseudomonadota</taxon>
        <taxon>Gammaproteobacteria</taxon>
        <taxon>Arenicellales</taxon>
        <taxon>Arenicellaceae</taxon>
        <taxon>Arenicella</taxon>
    </lineage>
</organism>
<keyword evidence="11" id="KW-0175">Coiled coil</keyword>
<dbReference type="EMBL" id="QNRT01000005">
    <property type="protein sequence ID" value="RBP48868.1"/>
    <property type="molecule type" value="Genomic_DNA"/>
</dbReference>
<dbReference type="PROSITE" id="PS00211">
    <property type="entry name" value="ABC_TRANSPORTER_1"/>
    <property type="match status" value="2"/>
</dbReference>
<dbReference type="InterPro" id="IPR003593">
    <property type="entry name" value="AAA+_ATPase"/>
</dbReference>
<dbReference type="InterPro" id="IPR043686">
    <property type="entry name" value="Uup"/>
</dbReference>
<evidence type="ECO:0000256" key="11">
    <source>
        <dbReference type="HAMAP-Rule" id="MF_00848"/>
    </source>
</evidence>
<keyword evidence="7 11" id="KW-0238">DNA-binding</keyword>
<evidence type="ECO:0000256" key="12">
    <source>
        <dbReference type="SAM" id="MobiDB-lite"/>
    </source>
</evidence>
<dbReference type="GO" id="GO:0003677">
    <property type="term" value="F:DNA binding"/>
    <property type="evidence" value="ECO:0007669"/>
    <property type="project" value="UniProtKB-UniRule"/>
</dbReference>